<dbReference type="PANTHER" id="PTHR47572">
    <property type="entry name" value="LIPOPROTEIN-RELATED"/>
    <property type="match status" value="1"/>
</dbReference>
<dbReference type="EMBL" id="CADCSY010000046">
    <property type="protein sequence ID" value="CAA9229959.1"/>
    <property type="molecule type" value="Genomic_DNA"/>
</dbReference>
<feature type="binding site" evidence="4">
    <location>
        <position position="16"/>
    </location>
    <ligand>
        <name>a divalent metal cation</name>
        <dbReference type="ChEBI" id="CHEBI:60240"/>
    </ligand>
</feature>
<dbReference type="InterPro" id="IPR005511">
    <property type="entry name" value="SMP-30"/>
</dbReference>
<dbReference type="GO" id="GO:0004341">
    <property type="term" value="F:gluconolactonase activity"/>
    <property type="evidence" value="ECO:0007669"/>
    <property type="project" value="UniProtKB-EC"/>
</dbReference>
<evidence type="ECO:0000256" key="4">
    <source>
        <dbReference type="PIRSR" id="PIRSR605511-2"/>
    </source>
</evidence>
<dbReference type="EC" id="3.1.1.17" evidence="6"/>
<proteinExistence type="inferred from homology"/>
<organism evidence="6">
    <name type="scientific">uncultured Acidimicrobiales bacterium</name>
    <dbReference type="NCBI Taxonomy" id="310071"/>
    <lineage>
        <taxon>Bacteria</taxon>
        <taxon>Bacillati</taxon>
        <taxon>Actinomycetota</taxon>
        <taxon>Acidimicrobiia</taxon>
        <taxon>Acidimicrobiales</taxon>
        <taxon>environmental samples</taxon>
    </lineage>
</organism>
<comment type="similarity">
    <text evidence="1">Belongs to the SMP-30/CGR1 family.</text>
</comment>
<dbReference type="AlphaFoldDB" id="A0A6J4HRF7"/>
<sequence>MTRDTRTIAAGLAFAEGPRWHEGRLWFSDMGAGLVLAVDPDGGTPEVVVEVPGRPSGLGWLPGGQLLVVSMARRSVLRLEDDELVVHADLSALVRHDCNDMVVAPGGNAYVGNPGFDLTARPLEVVPAEVVLVRSDGRAAVVDDEVLFPNGSVVTEGGSTLVVAETFGNRLTAFDVAEDGSLSGRRTWAALPGRSPDGICLDAEGAIWVADAASSSCLRVREGGEVVDEVDVGPFGAYACALGGASGTTLFVCRAESFSGAAMKRRSAAIVAFDVEVPGAGSP</sequence>
<keyword evidence="2 6" id="KW-0378">Hydrolase</keyword>
<keyword evidence="4" id="KW-0479">Metal-binding</keyword>
<feature type="binding site" evidence="4">
    <location>
        <position position="117"/>
    </location>
    <ligand>
        <name>substrate</name>
    </ligand>
</feature>
<dbReference type="PANTHER" id="PTHR47572:SF4">
    <property type="entry name" value="LACTONASE DRP35"/>
    <property type="match status" value="1"/>
</dbReference>
<feature type="domain" description="SMP-30/Gluconolactonase/LRE-like region" evidence="5">
    <location>
        <begin position="14"/>
        <end position="253"/>
    </location>
</feature>
<feature type="binding site" evidence="4">
    <location>
        <position position="197"/>
    </location>
    <ligand>
        <name>a divalent metal cation</name>
        <dbReference type="ChEBI" id="CHEBI:60240"/>
    </ligand>
</feature>
<comment type="cofactor">
    <cofactor evidence="4">
        <name>Zn(2+)</name>
        <dbReference type="ChEBI" id="CHEBI:29105"/>
    </cofactor>
    <text evidence="4">Binds 1 divalent metal cation per subunit.</text>
</comment>
<dbReference type="InterPro" id="IPR013658">
    <property type="entry name" value="SGL"/>
</dbReference>
<dbReference type="SUPFAM" id="SSF63829">
    <property type="entry name" value="Calcium-dependent phosphotriesterase"/>
    <property type="match status" value="1"/>
</dbReference>
<dbReference type="GO" id="GO:0046872">
    <property type="term" value="F:metal ion binding"/>
    <property type="evidence" value="ECO:0007669"/>
    <property type="project" value="UniProtKB-KW"/>
</dbReference>
<protein>
    <submittedName>
        <fullName evidence="6">Gluconolactonase</fullName>
        <ecNumber evidence="6">3.1.1.17</ecNumber>
    </submittedName>
</protein>
<evidence type="ECO:0000313" key="6">
    <source>
        <dbReference type="EMBL" id="CAA9229959.1"/>
    </source>
</evidence>
<dbReference type="InterPro" id="IPR051262">
    <property type="entry name" value="SMP-30/CGR1_Lactonase"/>
</dbReference>
<evidence type="ECO:0000259" key="5">
    <source>
        <dbReference type="Pfam" id="PF08450"/>
    </source>
</evidence>
<accession>A0A6J4HRF7</accession>
<evidence type="ECO:0000256" key="2">
    <source>
        <dbReference type="ARBA" id="ARBA00022801"/>
    </source>
</evidence>
<reference evidence="6" key="1">
    <citation type="submission" date="2020-02" db="EMBL/GenBank/DDBJ databases">
        <authorList>
            <person name="Meier V. D."/>
        </authorList>
    </citation>
    <scope>NUCLEOTIDE SEQUENCE</scope>
    <source>
        <strain evidence="6">AVDCRST_MAG20</strain>
    </source>
</reference>
<feature type="binding site" evidence="4">
    <location>
        <position position="150"/>
    </location>
    <ligand>
        <name>a divalent metal cation</name>
        <dbReference type="ChEBI" id="CHEBI:60240"/>
    </ligand>
</feature>
<dbReference type="PRINTS" id="PR01790">
    <property type="entry name" value="SMP30FAMILY"/>
</dbReference>
<dbReference type="Pfam" id="PF08450">
    <property type="entry name" value="SGL"/>
    <property type="match status" value="1"/>
</dbReference>
<name>A0A6J4HRF7_9ACTN</name>
<dbReference type="Gene3D" id="2.120.10.30">
    <property type="entry name" value="TolB, C-terminal domain"/>
    <property type="match status" value="1"/>
</dbReference>
<evidence type="ECO:0000256" key="3">
    <source>
        <dbReference type="PIRSR" id="PIRSR605511-1"/>
    </source>
</evidence>
<feature type="active site" description="Proton donor/acceptor" evidence="3">
    <location>
        <position position="197"/>
    </location>
</feature>
<keyword evidence="4" id="KW-0862">Zinc</keyword>
<feature type="binding site" evidence="4">
    <location>
        <position position="99"/>
    </location>
    <ligand>
        <name>substrate</name>
    </ligand>
</feature>
<dbReference type="InterPro" id="IPR011042">
    <property type="entry name" value="6-blade_b-propeller_TolB-like"/>
</dbReference>
<evidence type="ECO:0000256" key="1">
    <source>
        <dbReference type="ARBA" id="ARBA00008853"/>
    </source>
</evidence>
<gene>
    <name evidence="6" type="ORF">AVDCRST_MAG20-1189</name>
</gene>